<evidence type="ECO:0000259" key="1">
    <source>
        <dbReference type="Pfam" id="PF12146"/>
    </source>
</evidence>
<dbReference type="eggNOG" id="COG2267">
    <property type="taxonomic scope" value="Bacteria"/>
</dbReference>
<dbReference type="Proteomes" id="UP000000271">
    <property type="component" value="Chromosome"/>
</dbReference>
<dbReference type="InterPro" id="IPR022742">
    <property type="entry name" value="Hydrolase_4"/>
</dbReference>
<dbReference type="InterPro" id="IPR029058">
    <property type="entry name" value="AB_hydrolase_fold"/>
</dbReference>
<dbReference type="AlphaFoldDB" id="D6Y0H9"/>
<evidence type="ECO:0000313" key="3">
    <source>
        <dbReference type="Proteomes" id="UP000000271"/>
    </source>
</evidence>
<protein>
    <submittedName>
        <fullName evidence="2">Alpha/beta hydrolase fold protein</fullName>
    </submittedName>
</protein>
<dbReference type="PANTHER" id="PTHR11614">
    <property type="entry name" value="PHOSPHOLIPASE-RELATED"/>
    <property type="match status" value="1"/>
</dbReference>
<dbReference type="Pfam" id="PF12146">
    <property type="entry name" value="Hydrolase_4"/>
    <property type="match status" value="1"/>
</dbReference>
<dbReference type="OrthoDB" id="9806902at2"/>
<dbReference type="HOGENOM" id="CLU_026209_1_0_9"/>
<name>D6Y0H9_BACIE</name>
<keyword evidence="2" id="KW-0378">Hydrolase</keyword>
<sequence length="310" mass="34570">MTDIHTPFKGYNGTPLYLYEWLTDADAKGLVVIAHGMAELAGRYDTFARYLNRSGYHVFAADHRGHGRTAGANHLLGHIGKYGFDCITEDQRVLIESVKKRFPGLPVFALGHSFGSFIMQEVAIRYSRLIDGLILSGTAFNDGIDVRLGASLAALQKTIVGGNKPAKLLDRIAFSGNNDAFPETSDAAWLSRDDEAVRAYEADPYCGTLFPITFYHELFSAFSRLADPERQRMIRRDLPVFLFAGDEDPVGDHGKGVTKLRDRYLDTGLTDVTMTLYPGGRHEMLNEQNRDQVFQDVLNWLEVRNRGGSS</sequence>
<feature type="domain" description="Serine aminopeptidase S33" evidence="1">
    <location>
        <begin position="26"/>
        <end position="289"/>
    </location>
</feature>
<evidence type="ECO:0000313" key="2">
    <source>
        <dbReference type="EMBL" id="ADH98570.1"/>
    </source>
</evidence>
<dbReference type="SUPFAM" id="SSF53474">
    <property type="entry name" value="alpha/beta-Hydrolases"/>
    <property type="match status" value="1"/>
</dbReference>
<dbReference type="EMBL" id="CP001791">
    <property type="protein sequence ID" value="ADH98570.1"/>
    <property type="molecule type" value="Genomic_DNA"/>
</dbReference>
<dbReference type="GO" id="GO:0016787">
    <property type="term" value="F:hydrolase activity"/>
    <property type="evidence" value="ECO:0007669"/>
    <property type="project" value="UniProtKB-KW"/>
</dbReference>
<accession>D6Y0H9</accession>
<dbReference type="RefSeq" id="WP_013171995.1">
    <property type="nucleotide sequence ID" value="NC_014219.1"/>
</dbReference>
<dbReference type="Gene3D" id="3.40.50.1820">
    <property type="entry name" value="alpha/beta hydrolase"/>
    <property type="match status" value="1"/>
</dbReference>
<organism evidence="2 3">
    <name type="scientific">Bacillus selenitireducens (strain ATCC 700615 / DSM 15326 / MLS10)</name>
    <dbReference type="NCBI Taxonomy" id="439292"/>
    <lineage>
        <taxon>Bacteria</taxon>
        <taxon>Bacillati</taxon>
        <taxon>Bacillota</taxon>
        <taxon>Bacilli</taxon>
        <taxon>Bacillales</taxon>
        <taxon>Bacillaceae</taxon>
        <taxon>Salisediminibacterium</taxon>
    </lineage>
</organism>
<proteinExistence type="predicted"/>
<keyword evidence="3" id="KW-1185">Reference proteome</keyword>
<dbReference type="InterPro" id="IPR051044">
    <property type="entry name" value="MAG_DAG_Lipase"/>
</dbReference>
<dbReference type="KEGG" id="bse:Bsel_1051"/>
<gene>
    <name evidence="2" type="ordered locus">Bsel_1051</name>
</gene>
<dbReference type="STRING" id="439292.Bsel_1051"/>
<dbReference type="ESTHER" id="bacie-d6y0h9">
    <property type="family name" value="Monoglyceridelipase_lysophospholip"/>
</dbReference>
<reference evidence="2" key="1">
    <citation type="submission" date="2009-10" db="EMBL/GenBank/DDBJ databases">
        <title>Complete sequence of Bacillus selenitireducens MLS10.</title>
        <authorList>
            <consortium name="US DOE Joint Genome Institute"/>
            <person name="Lucas S."/>
            <person name="Copeland A."/>
            <person name="Lapidus A."/>
            <person name="Glavina del Rio T."/>
            <person name="Dalin E."/>
            <person name="Tice H."/>
            <person name="Bruce D."/>
            <person name="Goodwin L."/>
            <person name="Pitluck S."/>
            <person name="Sims D."/>
            <person name="Brettin T."/>
            <person name="Detter J.C."/>
            <person name="Han C."/>
            <person name="Larimer F."/>
            <person name="Land M."/>
            <person name="Hauser L."/>
            <person name="Kyrpides N."/>
            <person name="Ovchinnikova G."/>
            <person name="Stolz J."/>
        </authorList>
    </citation>
    <scope>NUCLEOTIDE SEQUENCE [LARGE SCALE GENOMIC DNA]</scope>
    <source>
        <strain evidence="2">MLS10</strain>
    </source>
</reference>